<evidence type="ECO:0000256" key="2">
    <source>
        <dbReference type="ARBA" id="ARBA00022576"/>
    </source>
</evidence>
<comment type="cofactor">
    <cofactor evidence="1 4">
        <name>pyridoxal 5'-phosphate</name>
        <dbReference type="ChEBI" id="CHEBI:597326"/>
    </cofactor>
</comment>
<comment type="similarity">
    <text evidence="4">Belongs to the class-I pyridoxal-phosphate-dependent aminotransferase family.</text>
</comment>
<dbReference type="Gene3D" id="3.90.1150.10">
    <property type="entry name" value="Aspartate Aminotransferase, domain 1"/>
    <property type="match status" value="1"/>
</dbReference>
<dbReference type="InterPro" id="IPR004839">
    <property type="entry name" value="Aminotransferase_I/II_large"/>
</dbReference>
<sequence length="382" mass="43522">MITTANRLNTVQEYYFSKKLKEVRQLIVDGKPIINMGIGSPDLLPSPKVIEAIQKAMHDEKAHEYQSYQGLPELRKEMANFYQSYFKVDLDFNSEILPLMGSKEGIMHISMAFLNEGDEVLIPNPGYPTYAAVTELVQAKAVYYDLTDETNWQPDFEKLEQQDLSKVKIMWVSYPHMPTGVNGSLKLFEKLVEFGKKHKILIINDNPYSFVLNENPISILQVDGAKDIAIELNSLSKTYNMSGWRVGMVLGNPTFIEAILKVKSNMDSGIFYGIQKGAIEALKLDKTWFEVQNEIYKKRKDLVIQLAKKLGCEVAKNSVGLFVWAKLPSDIESSEEFIDKVLIEKYIFITPGTIFGRNGKGYIRFSLCVKEEKIKEAIKRIC</sequence>
<keyword evidence="2 4" id="KW-0032">Aminotransferase</keyword>
<dbReference type="GO" id="GO:0008483">
    <property type="term" value="F:transaminase activity"/>
    <property type="evidence" value="ECO:0007669"/>
    <property type="project" value="UniProtKB-KW"/>
</dbReference>
<dbReference type="EC" id="2.6.1.-" evidence="4"/>
<dbReference type="EMBL" id="JBHSGW010000001">
    <property type="protein sequence ID" value="MFC4738848.1"/>
    <property type="molecule type" value="Genomic_DNA"/>
</dbReference>
<evidence type="ECO:0000256" key="4">
    <source>
        <dbReference type="RuleBase" id="RU000481"/>
    </source>
</evidence>
<accession>A0ABV9NZR4</accession>
<dbReference type="CDD" id="cd00609">
    <property type="entry name" value="AAT_like"/>
    <property type="match status" value="1"/>
</dbReference>
<dbReference type="RefSeq" id="WP_379738086.1">
    <property type="nucleotide sequence ID" value="NZ_JBHSGW010000001.1"/>
</dbReference>
<feature type="domain" description="Aminotransferase class I/classII large" evidence="5">
    <location>
        <begin position="32"/>
        <end position="381"/>
    </location>
</feature>
<dbReference type="SUPFAM" id="SSF53383">
    <property type="entry name" value="PLP-dependent transferases"/>
    <property type="match status" value="1"/>
</dbReference>
<dbReference type="InterPro" id="IPR050881">
    <property type="entry name" value="LL-DAP_aminotransferase"/>
</dbReference>
<dbReference type="Proteomes" id="UP001595885">
    <property type="component" value="Unassembled WGS sequence"/>
</dbReference>
<dbReference type="PROSITE" id="PS00105">
    <property type="entry name" value="AA_TRANSFER_CLASS_1"/>
    <property type="match status" value="1"/>
</dbReference>
<gene>
    <name evidence="6" type="ORF">ACFO3U_02455</name>
</gene>
<reference evidence="7" key="1">
    <citation type="journal article" date="2019" name="Int. J. Syst. Evol. Microbiol.">
        <title>The Global Catalogue of Microorganisms (GCM) 10K type strain sequencing project: providing services to taxonomists for standard genome sequencing and annotation.</title>
        <authorList>
            <consortium name="The Broad Institute Genomics Platform"/>
            <consortium name="The Broad Institute Genome Sequencing Center for Infectious Disease"/>
            <person name="Wu L."/>
            <person name="Ma J."/>
        </authorList>
    </citation>
    <scope>NUCLEOTIDE SEQUENCE [LARGE SCALE GENOMIC DNA]</scope>
    <source>
        <strain evidence="7">CCUG 50349</strain>
    </source>
</reference>
<name>A0ABV9NZR4_9FLAO</name>
<keyword evidence="7" id="KW-1185">Reference proteome</keyword>
<evidence type="ECO:0000259" key="5">
    <source>
        <dbReference type="Pfam" id="PF00155"/>
    </source>
</evidence>
<dbReference type="PANTHER" id="PTHR42832:SF3">
    <property type="entry name" value="L-GLUTAMINE--4-(METHYLSULFANYL)-2-OXOBUTANOATE AMINOTRANSFERASE"/>
    <property type="match status" value="1"/>
</dbReference>
<dbReference type="Gene3D" id="3.40.640.10">
    <property type="entry name" value="Type I PLP-dependent aspartate aminotransferase-like (Major domain)"/>
    <property type="match status" value="1"/>
</dbReference>
<evidence type="ECO:0000256" key="1">
    <source>
        <dbReference type="ARBA" id="ARBA00001933"/>
    </source>
</evidence>
<dbReference type="InterPro" id="IPR015421">
    <property type="entry name" value="PyrdxlP-dep_Trfase_major"/>
</dbReference>
<dbReference type="InterPro" id="IPR015424">
    <property type="entry name" value="PyrdxlP-dep_Trfase"/>
</dbReference>
<organism evidence="6 7">
    <name type="scientific">Flavobacterium ponti</name>
    <dbReference type="NCBI Taxonomy" id="665133"/>
    <lineage>
        <taxon>Bacteria</taxon>
        <taxon>Pseudomonadati</taxon>
        <taxon>Bacteroidota</taxon>
        <taxon>Flavobacteriia</taxon>
        <taxon>Flavobacteriales</taxon>
        <taxon>Flavobacteriaceae</taxon>
        <taxon>Flavobacterium</taxon>
    </lineage>
</organism>
<dbReference type="InterPro" id="IPR004838">
    <property type="entry name" value="NHTrfase_class1_PyrdxlP-BS"/>
</dbReference>
<proteinExistence type="inferred from homology"/>
<dbReference type="Pfam" id="PF00155">
    <property type="entry name" value="Aminotran_1_2"/>
    <property type="match status" value="1"/>
</dbReference>
<evidence type="ECO:0000313" key="6">
    <source>
        <dbReference type="EMBL" id="MFC4738848.1"/>
    </source>
</evidence>
<dbReference type="PANTHER" id="PTHR42832">
    <property type="entry name" value="AMINO ACID AMINOTRANSFERASE"/>
    <property type="match status" value="1"/>
</dbReference>
<evidence type="ECO:0000256" key="3">
    <source>
        <dbReference type="ARBA" id="ARBA00022679"/>
    </source>
</evidence>
<keyword evidence="3 4" id="KW-0808">Transferase</keyword>
<evidence type="ECO:0000313" key="7">
    <source>
        <dbReference type="Proteomes" id="UP001595885"/>
    </source>
</evidence>
<comment type="caution">
    <text evidence="6">The sequence shown here is derived from an EMBL/GenBank/DDBJ whole genome shotgun (WGS) entry which is preliminary data.</text>
</comment>
<dbReference type="InterPro" id="IPR015422">
    <property type="entry name" value="PyrdxlP-dep_Trfase_small"/>
</dbReference>
<protein>
    <recommendedName>
        <fullName evidence="4">Aminotransferase</fullName>
        <ecNumber evidence="4">2.6.1.-</ecNumber>
    </recommendedName>
</protein>